<evidence type="ECO:0000256" key="10">
    <source>
        <dbReference type="PROSITE-ProRule" id="PRU00042"/>
    </source>
</evidence>
<feature type="compositionally biased region" description="Basic and acidic residues" evidence="11">
    <location>
        <begin position="278"/>
        <end position="292"/>
    </location>
</feature>
<feature type="domain" description="C2H2-type" evidence="12">
    <location>
        <begin position="432"/>
        <end position="459"/>
    </location>
</feature>
<dbReference type="PROSITE" id="PS00028">
    <property type="entry name" value="ZINC_FINGER_C2H2_1"/>
    <property type="match status" value="8"/>
</dbReference>
<dbReference type="PANTHER" id="PTHR19818:SF163">
    <property type="entry name" value="C2H2-TYPE DOMAIN-CONTAINING PROTEIN"/>
    <property type="match status" value="1"/>
</dbReference>
<dbReference type="FunFam" id="3.30.160.60:FF:003287">
    <property type="entry name" value="Zgc:113343"/>
    <property type="match status" value="1"/>
</dbReference>
<dbReference type="FunFam" id="3.30.160.60:FF:000345">
    <property type="entry name" value="Zinc finger protein Gfi-1"/>
    <property type="match status" value="1"/>
</dbReference>
<dbReference type="GO" id="GO:0005634">
    <property type="term" value="C:nucleus"/>
    <property type="evidence" value="ECO:0007669"/>
    <property type="project" value="UniProtKB-SubCell"/>
</dbReference>
<keyword evidence="3" id="KW-0479">Metal-binding</keyword>
<feature type="domain" description="C2H2-type" evidence="12">
    <location>
        <begin position="404"/>
        <end position="431"/>
    </location>
</feature>
<dbReference type="GO" id="GO:0000978">
    <property type="term" value="F:RNA polymerase II cis-regulatory region sequence-specific DNA binding"/>
    <property type="evidence" value="ECO:0007669"/>
    <property type="project" value="TreeGrafter"/>
</dbReference>
<keyword evidence="5 10" id="KW-0863">Zinc-finger</keyword>
<dbReference type="Pfam" id="PF00096">
    <property type="entry name" value="zf-C2H2"/>
    <property type="match status" value="7"/>
</dbReference>
<evidence type="ECO:0000256" key="6">
    <source>
        <dbReference type="ARBA" id="ARBA00022833"/>
    </source>
</evidence>
<dbReference type="PROSITE" id="PS50157">
    <property type="entry name" value="ZINC_FINGER_C2H2_2"/>
    <property type="match status" value="8"/>
</dbReference>
<proteinExistence type="predicted"/>
<keyword evidence="7" id="KW-0805">Transcription regulation</keyword>
<evidence type="ECO:0000256" key="11">
    <source>
        <dbReference type="SAM" id="MobiDB-lite"/>
    </source>
</evidence>
<feature type="region of interest" description="Disordered" evidence="11">
    <location>
        <begin position="1"/>
        <end position="62"/>
    </location>
</feature>
<dbReference type="FunFam" id="3.30.160.60:FF:001182">
    <property type="entry name" value="Zinc finger, C2H2 type"/>
    <property type="match status" value="1"/>
</dbReference>
<feature type="domain" description="C2H2-type" evidence="12">
    <location>
        <begin position="376"/>
        <end position="403"/>
    </location>
</feature>
<protein>
    <submittedName>
        <fullName evidence="14 15">Zinc finger protein 829-like</fullName>
    </submittedName>
</protein>
<dbReference type="InterPro" id="IPR036236">
    <property type="entry name" value="Znf_C2H2_sf"/>
</dbReference>
<dbReference type="GeneID" id="116302552"/>
<feature type="compositionally biased region" description="Polar residues" evidence="11">
    <location>
        <begin position="48"/>
        <end position="62"/>
    </location>
</feature>
<accession>A0A6P8IN00</accession>
<comment type="subcellular location">
    <subcellularLocation>
        <location evidence="2">Nucleus</location>
    </subcellularLocation>
</comment>
<evidence type="ECO:0000313" key="16">
    <source>
        <dbReference type="RefSeq" id="XP_031567744.1"/>
    </source>
</evidence>
<sequence length="576" mass="65436">MMPRSFLVKQHEKPQDAEREPARLEQDPKPISQHSLGSPPPLLKMSPRRSSPSSQWTAVATDNTRPIPKLVKIGDTLPTTKSLTEDYQTSIELEKRNISDSLNSTRDLRMRRHLPMPTLSPKELWTSQDHGDQFRTFLHPNCVDDFRRQMRYKNVGYDAREFFETSNSFPRELEAFYSNQQNPNRIEMAGKPFPSLSGKTSEGGYYGVHGTMVGPKGAIYSNPPLYSSSVHYGSKENDTAGQARPIPRYYLPDFYASFYDQDQSKDPRKTTSYGKIKSARDPKTTFSKEEIKPTSTTCSNDDVKPQGALFNQSGAPISNDVTVSKATVGSEDSGTKAQAPSNAKKYRYTCDVCGKSFSRSNTLTTHKRIHTGDKPFHCEQCGRAFRQPGNLTRHRLTHTAVKPYVCPQCNKAFNRASNLHTHMRTHTNYKPFVCDFCGKGFHQKIDMKIHRYTHTGEKPHKCAKCGRGFKQLTHLTYHMRTHSEERLYKCEFCGKGFNQKGNLQAHIYGHTGERPFKCDICDKGFTLASTLNTHKRTHAQKKPFECQFCGKSFYQKNALKTHYIASHPFANGVSLL</sequence>
<dbReference type="FunFam" id="3.30.160.60:FF:000557">
    <property type="entry name" value="zinc finger and SCAN domain-containing protein 29"/>
    <property type="match status" value="1"/>
</dbReference>
<dbReference type="OrthoDB" id="654211at2759"/>
<dbReference type="FunFam" id="3.30.160.60:FF:000624">
    <property type="entry name" value="zinc finger protein 697"/>
    <property type="match status" value="1"/>
</dbReference>
<dbReference type="FunFam" id="3.30.160.60:FF:000634">
    <property type="entry name" value="Zinc finger X-chromosomal protein"/>
    <property type="match status" value="1"/>
</dbReference>
<evidence type="ECO:0000256" key="3">
    <source>
        <dbReference type="ARBA" id="ARBA00022723"/>
    </source>
</evidence>
<evidence type="ECO:0000256" key="8">
    <source>
        <dbReference type="ARBA" id="ARBA00023163"/>
    </source>
</evidence>
<keyword evidence="8" id="KW-0804">Transcription</keyword>
<dbReference type="SUPFAM" id="SSF57667">
    <property type="entry name" value="beta-beta-alpha zinc fingers"/>
    <property type="match status" value="5"/>
</dbReference>
<keyword evidence="4" id="KW-0677">Repeat</keyword>
<evidence type="ECO:0000256" key="1">
    <source>
        <dbReference type="ARBA" id="ARBA00003767"/>
    </source>
</evidence>
<feature type="compositionally biased region" description="Basic and acidic residues" evidence="11">
    <location>
        <begin position="9"/>
        <end position="28"/>
    </location>
</feature>
<dbReference type="GO" id="GO:0008270">
    <property type="term" value="F:zinc ion binding"/>
    <property type="evidence" value="ECO:0007669"/>
    <property type="project" value="UniProtKB-KW"/>
</dbReference>
<dbReference type="InterPro" id="IPR050329">
    <property type="entry name" value="GLI_C2H2-zinc-finger"/>
</dbReference>
<dbReference type="FunFam" id="3.30.160.60:FF:000086">
    <property type="entry name" value="transcription factor E4F1 isoform X1"/>
    <property type="match status" value="1"/>
</dbReference>
<feature type="region of interest" description="Disordered" evidence="11">
    <location>
        <begin position="261"/>
        <end position="316"/>
    </location>
</feature>
<dbReference type="GO" id="GO:0000981">
    <property type="term" value="F:DNA-binding transcription factor activity, RNA polymerase II-specific"/>
    <property type="evidence" value="ECO:0007669"/>
    <property type="project" value="TreeGrafter"/>
</dbReference>
<dbReference type="SMART" id="SM00355">
    <property type="entry name" value="ZnF_C2H2"/>
    <property type="match status" value="8"/>
</dbReference>
<gene>
    <name evidence="14 15 16" type="primary">LOC116302552</name>
</gene>
<evidence type="ECO:0000313" key="13">
    <source>
        <dbReference type="Proteomes" id="UP000515163"/>
    </source>
</evidence>
<evidence type="ECO:0000259" key="12">
    <source>
        <dbReference type="PROSITE" id="PS50157"/>
    </source>
</evidence>
<feature type="domain" description="C2H2-type" evidence="12">
    <location>
        <begin position="516"/>
        <end position="543"/>
    </location>
</feature>
<keyword evidence="13" id="KW-1185">Reference proteome</keyword>
<name>A0A6P8IN00_ACTTE</name>
<keyword evidence="6" id="KW-0862">Zinc</keyword>
<dbReference type="GO" id="GO:0045944">
    <property type="term" value="P:positive regulation of transcription by RNA polymerase II"/>
    <property type="evidence" value="ECO:0007669"/>
    <property type="project" value="UniProtKB-ARBA"/>
</dbReference>
<dbReference type="RefSeq" id="XP_031567742.1">
    <property type="nucleotide sequence ID" value="XM_031711882.1"/>
</dbReference>
<dbReference type="AlphaFoldDB" id="A0A6P8IN00"/>
<evidence type="ECO:0000256" key="9">
    <source>
        <dbReference type="ARBA" id="ARBA00023242"/>
    </source>
</evidence>
<dbReference type="InterPro" id="IPR013087">
    <property type="entry name" value="Znf_C2H2_type"/>
</dbReference>
<dbReference type="RefSeq" id="XP_031567743.1">
    <property type="nucleotide sequence ID" value="XM_031711883.1"/>
</dbReference>
<evidence type="ECO:0000256" key="7">
    <source>
        <dbReference type="ARBA" id="ARBA00023015"/>
    </source>
</evidence>
<dbReference type="RefSeq" id="XP_031567744.1">
    <property type="nucleotide sequence ID" value="XM_031711884.1"/>
</dbReference>
<feature type="domain" description="C2H2-type" evidence="12">
    <location>
        <begin position="348"/>
        <end position="375"/>
    </location>
</feature>
<evidence type="ECO:0000256" key="5">
    <source>
        <dbReference type="ARBA" id="ARBA00022771"/>
    </source>
</evidence>
<feature type="domain" description="C2H2-type" evidence="12">
    <location>
        <begin position="488"/>
        <end position="515"/>
    </location>
</feature>
<dbReference type="Gene3D" id="3.30.160.60">
    <property type="entry name" value="Classic Zinc Finger"/>
    <property type="match status" value="8"/>
</dbReference>
<dbReference type="FunFam" id="3.30.160.60:FF:000621">
    <property type="entry name" value="FLT3-interacting zinc finger 1"/>
    <property type="match status" value="1"/>
</dbReference>
<feature type="domain" description="C2H2-type" evidence="12">
    <location>
        <begin position="544"/>
        <end position="567"/>
    </location>
</feature>
<evidence type="ECO:0000256" key="4">
    <source>
        <dbReference type="ARBA" id="ARBA00022737"/>
    </source>
</evidence>
<dbReference type="PANTHER" id="PTHR19818">
    <property type="entry name" value="ZINC FINGER PROTEIN ZIC AND GLI"/>
    <property type="match status" value="1"/>
</dbReference>
<reference evidence="14 15" key="1">
    <citation type="submission" date="2025-04" db="UniProtKB">
        <authorList>
            <consortium name="RefSeq"/>
        </authorList>
    </citation>
    <scope>IDENTIFICATION</scope>
    <source>
        <tissue evidence="14 15">Tentacle</tissue>
    </source>
</reference>
<feature type="domain" description="C2H2-type" evidence="12">
    <location>
        <begin position="460"/>
        <end position="487"/>
    </location>
</feature>
<organism evidence="13 15">
    <name type="scientific">Actinia tenebrosa</name>
    <name type="common">Australian red waratah sea anemone</name>
    <dbReference type="NCBI Taxonomy" id="6105"/>
    <lineage>
        <taxon>Eukaryota</taxon>
        <taxon>Metazoa</taxon>
        <taxon>Cnidaria</taxon>
        <taxon>Anthozoa</taxon>
        <taxon>Hexacorallia</taxon>
        <taxon>Actiniaria</taxon>
        <taxon>Actiniidae</taxon>
        <taxon>Actinia</taxon>
    </lineage>
</organism>
<dbReference type="Proteomes" id="UP000515163">
    <property type="component" value="Unplaced"/>
</dbReference>
<evidence type="ECO:0000313" key="15">
    <source>
        <dbReference type="RefSeq" id="XP_031567743.1"/>
    </source>
</evidence>
<keyword evidence="9" id="KW-0539">Nucleus</keyword>
<dbReference type="KEGG" id="aten:116302552"/>
<evidence type="ECO:0000256" key="2">
    <source>
        <dbReference type="ARBA" id="ARBA00004123"/>
    </source>
</evidence>
<evidence type="ECO:0000313" key="14">
    <source>
        <dbReference type="RefSeq" id="XP_031567742.1"/>
    </source>
</evidence>
<comment type="function">
    <text evidence="1">May be involved in transcriptional regulation.</text>
</comment>